<reference evidence="6" key="1">
    <citation type="submission" date="2017-04" db="EMBL/GenBank/DDBJ databases">
        <authorList>
            <person name="Varghese N."/>
            <person name="Submissions S."/>
        </authorList>
    </citation>
    <scope>NUCLEOTIDE SEQUENCE [LARGE SCALE GENOMIC DNA]</scope>
    <source>
        <strain evidence="6">DSM 9293</strain>
    </source>
</reference>
<evidence type="ECO:0000259" key="3">
    <source>
        <dbReference type="Pfam" id="PF01055"/>
    </source>
</evidence>
<evidence type="ECO:0000313" key="6">
    <source>
        <dbReference type="Proteomes" id="UP000192660"/>
    </source>
</evidence>
<dbReference type="SUPFAM" id="SSF51011">
    <property type="entry name" value="Glycosyl hydrolase domain"/>
    <property type="match status" value="1"/>
</dbReference>
<dbReference type="PANTHER" id="PTHR46959:SF2">
    <property type="entry name" value="SULFOQUINOVOSIDASE"/>
    <property type="match status" value="1"/>
</dbReference>
<sequence length="806" mass="92322">MTIDWDVKDSTLEIRYGQEPIMCLALNECAHITPGPLSIKHIMAWDIVRMPFAQIHDMNSWTRSGKSTGQEIIYLYHQDTRYSMSFKLTLINPWHLELEITTSAAGFLRITWHTPSEELWQGFGEHTHSIRPPAQFDSWVEEGPVGLGWLSGWLKKAPFVPFPKGPYPSYASMPLWLSSAGYSAWFTSFERIRWNLTHTKRQATIWSTMTTLHIITGQTPKDIFSRQFSVLGPPASVPSWALAPWNDSIRGQARATRLAHFLRSHRIPSSVIWIEDWMGSNENRRRFWMRPLKHTVDTELYPHLPQLARTLHEQGFRLLGYFCPEITYGTDLYRQALNDDILVKDSKAEVMAINILGIRHGQIDVTHENAMAWTHRYLLSPALALGFDGWMVDFGEYLPLEAQLADGTSGHISHNRYPLLWQKIHRAFWEQQRPDGNFVFFVRSGWIGSHLLAPVIWGGDSDTDFSEADGLPTVIPEALSAQISGFFYWATDIGGYMTFGLTRPRSRALFLRWLEVASLLPVMRTHHGTAAPRNWHFDSDAETLAIYAQYARLHTSLYPYFYHLSKVATDQGLPLIRPMYLEFPADRICWGLDRQFMLGEGILVAPVLTRKSSHHRFYLPEGRWRCWWSGEIIEGPKWVERSVPLDRLPLFIRHPFVVPLLEGVPLTDSVPTEDTFSSPSERGSWQMEGIVDSLARITTGPGVDLHQALDYLALYVFVSKTSWQQQITLPDGGILDLQYQPLSKEARPGPLLSPPHFASHFPKHYTFAKAITVAPDMTETIQLTEGILTLHPSADSRRRQYIVRWG</sequence>
<keyword evidence="2 5" id="KW-0378">Hydrolase</keyword>
<comment type="similarity">
    <text evidence="1 2">Belongs to the glycosyl hydrolase 31 family.</text>
</comment>
<dbReference type="PANTHER" id="PTHR46959">
    <property type="entry name" value="SULFOQUINOVOSIDASE"/>
    <property type="match status" value="1"/>
</dbReference>
<name>A0A1W1WHU9_SULTA</name>
<dbReference type="CDD" id="cd14752">
    <property type="entry name" value="GH31_N"/>
    <property type="match status" value="1"/>
</dbReference>
<dbReference type="InterPro" id="IPR013780">
    <property type="entry name" value="Glyco_hydro_b"/>
</dbReference>
<accession>A0A1W1WHU9</accession>
<dbReference type="AlphaFoldDB" id="A0A1W1WHU9"/>
<dbReference type="InterPro" id="IPR000322">
    <property type="entry name" value="Glyco_hydro_31_TIM"/>
</dbReference>
<dbReference type="GO" id="GO:0004553">
    <property type="term" value="F:hydrolase activity, hydrolyzing O-glycosyl compounds"/>
    <property type="evidence" value="ECO:0007669"/>
    <property type="project" value="InterPro"/>
</dbReference>
<dbReference type="InterPro" id="IPR048395">
    <property type="entry name" value="Glyco_hydro_31_C"/>
</dbReference>
<dbReference type="RefSeq" id="WP_020376196.1">
    <property type="nucleotide sequence ID" value="NZ_FWWY01000001.1"/>
</dbReference>
<evidence type="ECO:0000313" key="5">
    <source>
        <dbReference type="EMBL" id="SMC05610.1"/>
    </source>
</evidence>
<dbReference type="Gene3D" id="2.60.40.1760">
    <property type="entry name" value="glycosyl hydrolase (family 31)"/>
    <property type="match status" value="1"/>
</dbReference>
<dbReference type="Proteomes" id="UP000192660">
    <property type="component" value="Unassembled WGS sequence"/>
</dbReference>
<dbReference type="Pfam" id="PF21365">
    <property type="entry name" value="Glyco_hydro_31_3rd"/>
    <property type="match status" value="1"/>
</dbReference>
<dbReference type="STRING" id="28034.BFX07_02575"/>
<feature type="domain" description="Glycoside hydrolase family 31 TIM barrel" evidence="3">
    <location>
        <begin position="234"/>
        <end position="564"/>
    </location>
</feature>
<protein>
    <submittedName>
        <fullName evidence="5">Alpha-D-xyloside xylohydrolase</fullName>
    </submittedName>
</protein>
<keyword evidence="2" id="KW-0326">Glycosidase</keyword>
<evidence type="ECO:0000259" key="4">
    <source>
        <dbReference type="Pfam" id="PF21365"/>
    </source>
</evidence>
<evidence type="ECO:0000256" key="1">
    <source>
        <dbReference type="ARBA" id="ARBA00007806"/>
    </source>
</evidence>
<dbReference type="Gene3D" id="3.20.20.80">
    <property type="entry name" value="Glycosidases"/>
    <property type="match status" value="1"/>
</dbReference>
<dbReference type="Gene3D" id="2.60.40.1180">
    <property type="entry name" value="Golgi alpha-mannosidase II"/>
    <property type="match status" value="1"/>
</dbReference>
<dbReference type="InterPro" id="IPR052990">
    <property type="entry name" value="Sulfoquinovosidase_GH31"/>
</dbReference>
<organism evidence="5 6">
    <name type="scientific">Sulfobacillus thermosulfidooxidans (strain DSM 9293 / VKM B-1269 / AT-1)</name>
    <dbReference type="NCBI Taxonomy" id="929705"/>
    <lineage>
        <taxon>Bacteria</taxon>
        <taxon>Bacillati</taxon>
        <taxon>Bacillota</taxon>
        <taxon>Clostridia</taxon>
        <taxon>Eubacteriales</taxon>
        <taxon>Clostridiales Family XVII. Incertae Sedis</taxon>
        <taxon>Sulfobacillus</taxon>
    </lineage>
</organism>
<proteinExistence type="inferred from homology"/>
<gene>
    <name evidence="5" type="ORF">SAMN00768000_2343</name>
</gene>
<dbReference type="InterPro" id="IPR017853">
    <property type="entry name" value="GH"/>
</dbReference>
<dbReference type="GO" id="GO:0005975">
    <property type="term" value="P:carbohydrate metabolic process"/>
    <property type="evidence" value="ECO:0007669"/>
    <property type="project" value="InterPro"/>
</dbReference>
<dbReference type="SUPFAM" id="SSF51445">
    <property type="entry name" value="(Trans)glycosidases"/>
    <property type="match status" value="1"/>
</dbReference>
<dbReference type="EMBL" id="FWWY01000001">
    <property type="protein sequence ID" value="SMC05610.1"/>
    <property type="molecule type" value="Genomic_DNA"/>
</dbReference>
<dbReference type="CDD" id="cd06592">
    <property type="entry name" value="GH31_NET37"/>
    <property type="match status" value="1"/>
</dbReference>
<dbReference type="Pfam" id="PF01055">
    <property type="entry name" value="Glyco_hydro_31_2nd"/>
    <property type="match status" value="1"/>
</dbReference>
<evidence type="ECO:0000256" key="2">
    <source>
        <dbReference type="RuleBase" id="RU361185"/>
    </source>
</evidence>
<dbReference type="OrthoDB" id="176168at2"/>
<feature type="domain" description="Glycosyl hydrolase family 31 C-terminal" evidence="4">
    <location>
        <begin position="572"/>
        <end position="654"/>
    </location>
</feature>
<keyword evidence="6" id="KW-1185">Reference proteome</keyword>